<protein>
    <submittedName>
        <fullName evidence="2">Uncharacterized protein</fullName>
    </submittedName>
</protein>
<evidence type="ECO:0000313" key="2">
    <source>
        <dbReference type="EMBL" id="SFV58615.1"/>
    </source>
</evidence>
<evidence type="ECO:0000256" key="1">
    <source>
        <dbReference type="SAM" id="Phobius"/>
    </source>
</evidence>
<reference evidence="2" key="1">
    <citation type="submission" date="2016-10" db="EMBL/GenBank/DDBJ databases">
        <authorList>
            <person name="de Groot N.N."/>
        </authorList>
    </citation>
    <scope>NUCLEOTIDE SEQUENCE</scope>
</reference>
<accession>A0A1W1BYQ0</accession>
<dbReference type="AlphaFoldDB" id="A0A1W1BYQ0"/>
<organism evidence="2">
    <name type="scientific">hydrothermal vent metagenome</name>
    <dbReference type="NCBI Taxonomy" id="652676"/>
    <lineage>
        <taxon>unclassified sequences</taxon>
        <taxon>metagenomes</taxon>
        <taxon>ecological metagenomes</taxon>
    </lineage>
</organism>
<name>A0A1W1BYQ0_9ZZZZ</name>
<feature type="transmembrane region" description="Helical" evidence="1">
    <location>
        <begin position="70"/>
        <end position="87"/>
    </location>
</feature>
<gene>
    <name evidence="2" type="ORF">MNB_SV-6-1759</name>
</gene>
<feature type="transmembrane region" description="Helical" evidence="1">
    <location>
        <begin position="108"/>
        <end position="129"/>
    </location>
</feature>
<feature type="transmembrane region" description="Helical" evidence="1">
    <location>
        <begin position="6"/>
        <end position="26"/>
    </location>
</feature>
<proteinExistence type="predicted"/>
<feature type="transmembrane region" description="Helical" evidence="1">
    <location>
        <begin position="46"/>
        <end position="64"/>
    </location>
</feature>
<keyword evidence="1" id="KW-0812">Transmembrane</keyword>
<dbReference type="EMBL" id="FPHC01000048">
    <property type="protein sequence ID" value="SFV58615.1"/>
    <property type="molecule type" value="Genomic_DNA"/>
</dbReference>
<sequence length="131" mass="14643">MVQESLLYHSMVIKILLGFLAINLFIPLFFKQNSISAIKAVRISSFIYSALIAMAIFTGMILYMLGQVPWSLEMSLMVVASIALATIETMRIKKLKKLWMSEKSMTNLSWRYVATEIAIVAATVAMMIVGA</sequence>
<keyword evidence="1" id="KW-0472">Membrane</keyword>
<keyword evidence="1" id="KW-1133">Transmembrane helix</keyword>